<comment type="caution">
    <text evidence="2">The sequence shown here is derived from an EMBL/GenBank/DDBJ whole genome shotgun (WGS) entry which is preliminary data.</text>
</comment>
<dbReference type="EMBL" id="JACHNC010000002">
    <property type="protein sequence ID" value="MBB4755341.1"/>
    <property type="molecule type" value="Genomic_DNA"/>
</dbReference>
<keyword evidence="4" id="KW-1185">Reference proteome</keyword>
<evidence type="ECO:0000313" key="4">
    <source>
        <dbReference type="Proteomes" id="UP000631312"/>
    </source>
</evidence>
<evidence type="ECO:0000313" key="3">
    <source>
        <dbReference type="Proteomes" id="UP000590511"/>
    </source>
</evidence>
<sequence>MYPQRCTKPDPHGPHRVHAVGFRTGFTCAGSPPVEDDLPPADHEHLIPGRIWPLT</sequence>
<dbReference type="RefSeq" id="WP_188127644.1">
    <property type="nucleotide sequence ID" value="NZ_BOMP01000206.1"/>
</dbReference>
<organism evidence="2 3">
    <name type="scientific">Actinoplanes lobatus</name>
    <dbReference type="NCBI Taxonomy" id="113568"/>
    <lineage>
        <taxon>Bacteria</taxon>
        <taxon>Bacillati</taxon>
        <taxon>Actinomycetota</taxon>
        <taxon>Actinomycetes</taxon>
        <taxon>Micromonosporales</taxon>
        <taxon>Micromonosporaceae</taxon>
        <taxon>Actinoplanes</taxon>
    </lineage>
</organism>
<gene>
    <name evidence="1" type="ORF">Alo02nite_92970</name>
    <name evidence="2" type="ORF">BJ964_009612</name>
</gene>
<evidence type="ECO:0000313" key="2">
    <source>
        <dbReference type="EMBL" id="MBB4755341.1"/>
    </source>
</evidence>
<dbReference type="EMBL" id="BOMP01000206">
    <property type="protein sequence ID" value="GIE46399.1"/>
    <property type="molecule type" value="Genomic_DNA"/>
</dbReference>
<protein>
    <submittedName>
        <fullName evidence="2">Uncharacterized protein</fullName>
    </submittedName>
</protein>
<reference evidence="1 4" key="2">
    <citation type="submission" date="2021-01" db="EMBL/GenBank/DDBJ databases">
        <title>Whole genome shotgun sequence of Actinoplanes lobatus NBRC 12513.</title>
        <authorList>
            <person name="Komaki H."/>
            <person name="Tamura T."/>
        </authorList>
    </citation>
    <scope>NUCLEOTIDE SEQUENCE [LARGE SCALE GENOMIC DNA]</scope>
    <source>
        <strain evidence="1 4">NBRC 12513</strain>
    </source>
</reference>
<name>A0A7W7MMG6_9ACTN</name>
<proteinExistence type="predicted"/>
<evidence type="ECO:0000313" key="1">
    <source>
        <dbReference type="EMBL" id="GIE46399.1"/>
    </source>
</evidence>
<accession>A0A7W7MMG6</accession>
<dbReference type="AlphaFoldDB" id="A0A7W7MMG6"/>
<dbReference type="Proteomes" id="UP000631312">
    <property type="component" value="Unassembled WGS sequence"/>
</dbReference>
<dbReference type="Proteomes" id="UP000590511">
    <property type="component" value="Unassembled WGS sequence"/>
</dbReference>
<reference evidence="2 3" key="1">
    <citation type="submission" date="2020-08" db="EMBL/GenBank/DDBJ databases">
        <title>Sequencing the genomes of 1000 actinobacteria strains.</title>
        <authorList>
            <person name="Klenk H.-P."/>
        </authorList>
    </citation>
    <scope>NUCLEOTIDE SEQUENCE [LARGE SCALE GENOMIC DNA]</scope>
    <source>
        <strain evidence="2 3">DSM 43150</strain>
    </source>
</reference>